<dbReference type="STRING" id="670483.S7QG66"/>
<dbReference type="OrthoDB" id="2684236at2759"/>
<sequence>MSLLTTLLRGSLFPGDKTTDCPLVDTHQLKVHLRLLRAFHDLRTSVQNTEPSRIPPGAERLNKRQRWAWFLHLAVERFERWVLSLPASYTSPNWAASHVPPIDVLLTWHAYMLNPMWYTEDGLRIREIAALPRFRLDSWLKGARTPFDPLESMSVLSDKRVGCPQCGEGLLVPFLLEDGSGYAQQGFKIECPYCSLRITKETLGVAKIARDLARPQDPTDGALLAHPEVSAMMPSQYLAGTVHTQFHIMNIVRAMSVKEALLQSPSAVALNLRKVTHERKRARAIQEKAGNSFAGFEALTSGASPPRIMNAYADDHIFSVELVGAVLRQESFIDKMVNLGWTDPTYFEAREDEIALHHAAARYHAFLDLMATPPFEYYVPTLDIDLAWHTHQLYADRYASDCRKYMSRFVDHDDKVAESLLSTAFDTTCRTWKSRFGIPYVHCGCPLPGDTIGARVSHLRNRTLHQLVHSEPPSHSDLVPGADSDIACAGTHPSDHNAVCVLAEGEAHREAWKQKVSQRRDKAGVQKGKMDRRAWERGAGHHIPFLVPLPMDPPAPCVATNANVVEGGTAGCATGMADCAVGASEERSLIGGSLGAAGHWLLALPYFSPCRGGANSTQGGGWDGNAFGSF</sequence>
<evidence type="ECO:0000313" key="2">
    <source>
        <dbReference type="Proteomes" id="UP000030669"/>
    </source>
</evidence>
<dbReference type="RefSeq" id="XP_007862010.1">
    <property type="nucleotide sequence ID" value="XM_007863819.1"/>
</dbReference>
<dbReference type="eggNOG" id="ENOG502RYJ5">
    <property type="taxonomic scope" value="Eukaryota"/>
</dbReference>
<gene>
    <name evidence="1" type="ORF">GLOTRDRAFT_90647</name>
</gene>
<dbReference type="KEGG" id="gtr:GLOTRDRAFT_90647"/>
<dbReference type="EMBL" id="KB469297">
    <property type="protein sequence ID" value="EPQ58876.1"/>
    <property type="molecule type" value="Genomic_DNA"/>
</dbReference>
<proteinExistence type="predicted"/>
<dbReference type="AlphaFoldDB" id="S7QG66"/>
<accession>S7QG66</accession>
<protein>
    <submittedName>
        <fullName evidence="1">Uncharacterized protein</fullName>
    </submittedName>
</protein>
<dbReference type="InterPro" id="IPR009836">
    <property type="entry name" value="GRDP-like"/>
</dbReference>
<dbReference type="OMA" id="HDIHASE"/>
<dbReference type="PANTHER" id="PTHR34365">
    <property type="entry name" value="ENOLASE (DUF1399)"/>
    <property type="match status" value="1"/>
</dbReference>
<dbReference type="Pfam" id="PF07173">
    <property type="entry name" value="GRDP-like"/>
    <property type="match status" value="1"/>
</dbReference>
<evidence type="ECO:0000313" key="1">
    <source>
        <dbReference type="EMBL" id="EPQ58876.1"/>
    </source>
</evidence>
<dbReference type="GeneID" id="19309270"/>
<dbReference type="HOGENOM" id="CLU_010103_1_1_1"/>
<dbReference type="Proteomes" id="UP000030669">
    <property type="component" value="Unassembled WGS sequence"/>
</dbReference>
<name>S7QG66_GLOTA</name>
<reference evidence="1 2" key="1">
    <citation type="journal article" date="2012" name="Science">
        <title>The Paleozoic origin of enzymatic lignin decomposition reconstructed from 31 fungal genomes.</title>
        <authorList>
            <person name="Floudas D."/>
            <person name="Binder M."/>
            <person name="Riley R."/>
            <person name="Barry K."/>
            <person name="Blanchette R.A."/>
            <person name="Henrissat B."/>
            <person name="Martinez A.T."/>
            <person name="Otillar R."/>
            <person name="Spatafora J.W."/>
            <person name="Yadav J.S."/>
            <person name="Aerts A."/>
            <person name="Benoit I."/>
            <person name="Boyd A."/>
            <person name="Carlson A."/>
            <person name="Copeland A."/>
            <person name="Coutinho P.M."/>
            <person name="de Vries R.P."/>
            <person name="Ferreira P."/>
            <person name="Findley K."/>
            <person name="Foster B."/>
            <person name="Gaskell J."/>
            <person name="Glotzer D."/>
            <person name="Gorecki P."/>
            <person name="Heitman J."/>
            <person name="Hesse C."/>
            <person name="Hori C."/>
            <person name="Igarashi K."/>
            <person name="Jurgens J.A."/>
            <person name="Kallen N."/>
            <person name="Kersten P."/>
            <person name="Kohler A."/>
            <person name="Kuees U."/>
            <person name="Kumar T.K.A."/>
            <person name="Kuo A."/>
            <person name="LaButti K."/>
            <person name="Larrondo L.F."/>
            <person name="Lindquist E."/>
            <person name="Ling A."/>
            <person name="Lombard V."/>
            <person name="Lucas S."/>
            <person name="Lundell T."/>
            <person name="Martin R."/>
            <person name="McLaughlin D.J."/>
            <person name="Morgenstern I."/>
            <person name="Morin E."/>
            <person name="Murat C."/>
            <person name="Nagy L.G."/>
            <person name="Nolan M."/>
            <person name="Ohm R.A."/>
            <person name="Patyshakuliyeva A."/>
            <person name="Rokas A."/>
            <person name="Ruiz-Duenas F.J."/>
            <person name="Sabat G."/>
            <person name="Salamov A."/>
            <person name="Samejima M."/>
            <person name="Schmutz J."/>
            <person name="Slot J.C."/>
            <person name="St John F."/>
            <person name="Stenlid J."/>
            <person name="Sun H."/>
            <person name="Sun S."/>
            <person name="Syed K."/>
            <person name="Tsang A."/>
            <person name="Wiebenga A."/>
            <person name="Young D."/>
            <person name="Pisabarro A."/>
            <person name="Eastwood D.C."/>
            <person name="Martin F."/>
            <person name="Cullen D."/>
            <person name="Grigoriev I.V."/>
            <person name="Hibbett D.S."/>
        </authorList>
    </citation>
    <scope>NUCLEOTIDE SEQUENCE [LARGE SCALE GENOMIC DNA]</scope>
    <source>
        <strain evidence="1 2">ATCC 11539</strain>
    </source>
</reference>
<organism evidence="1 2">
    <name type="scientific">Gloeophyllum trabeum (strain ATCC 11539 / FP-39264 / Madison 617)</name>
    <name type="common">Brown rot fungus</name>
    <dbReference type="NCBI Taxonomy" id="670483"/>
    <lineage>
        <taxon>Eukaryota</taxon>
        <taxon>Fungi</taxon>
        <taxon>Dikarya</taxon>
        <taxon>Basidiomycota</taxon>
        <taxon>Agaricomycotina</taxon>
        <taxon>Agaricomycetes</taxon>
        <taxon>Gloeophyllales</taxon>
        <taxon>Gloeophyllaceae</taxon>
        <taxon>Gloeophyllum</taxon>
    </lineage>
</organism>
<keyword evidence="2" id="KW-1185">Reference proteome</keyword>
<dbReference type="PANTHER" id="PTHR34365:SF7">
    <property type="entry name" value="GLYCINE-RICH DOMAIN-CONTAINING PROTEIN 1"/>
    <property type="match status" value="1"/>
</dbReference>